<evidence type="ECO:0000259" key="7">
    <source>
        <dbReference type="PROSITE" id="PS51059"/>
    </source>
</evidence>
<dbReference type="AlphaFoldDB" id="A0A6A7G5E3"/>
<dbReference type="GO" id="GO:0005634">
    <property type="term" value="C:nucleus"/>
    <property type="evidence" value="ECO:0007669"/>
    <property type="project" value="UniProtKB-SubCell"/>
</dbReference>
<dbReference type="SUPFAM" id="SSF117839">
    <property type="entry name" value="WWE domain"/>
    <property type="match status" value="2"/>
</dbReference>
<keyword evidence="4" id="KW-0808">Transferase</keyword>
<dbReference type="Gene3D" id="3.90.228.10">
    <property type="match status" value="1"/>
</dbReference>
<dbReference type="PANTHER" id="PTHR45740">
    <property type="entry name" value="POLY [ADP-RIBOSE] POLYMERASE"/>
    <property type="match status" value="1"/>
</dbReference>
<dbReference type="PROSITE" id="PS51059">
    <property type="entry name" value="PARP_CATALYTIC"/>
    <property type="match status" value="1"/>
</dbReference>
<proteinExistence type="evidence at transcript level"/>
<evidence type="ECO:0000256" key="5">
    <source>
        <dbReference type="SAM" id="MobiDB-lite"/>
    </source>
</evidence>
<dbReference type="Gene3D" id="3.30.720.50">
    <property type="match status" value="2"/>
</dbReference>
<evidence type="ECO:0000256" key="2">
    <source>
        <dbReference type="ARBA" id="ARBA00023242"/>
    </source>
</evidence>
<sequence length="552" mass="62999">MSRNAPRNRSSNRSRGRSSNPRTVRSRSSSAYGNMGSPSGVGFNQLPPGGPYYTQQQRMPYQQPFGAVPSQQQNNHARGAVQGAAGNDLVHVTFTRSQFEKLTIGSRASREASSSSGVGMTVWFNHLEGDVEIPEICVFSIANTCKFKESGCKRLHAKCPLQWQFKNNDSWYNFREFHSKELEEAFQRPERDGVRLSAIDQERLQADKTFMNLQKLLGKHSWTADFDKMVIEEGVNSQDIRRISTHSSVMSKSKMATVYEWYVKDECDDNWIKYGQVNTANKADCVPNITSDELEIQFTREKVAAIDFESEKHQYTLDFDKMLQTNKNTGVTRPVRRRTKIRPIKGAYYTCKAVSDSTLPKYWAAMDSKNIFNLFVLKASDPEYVTNTVLMKKTLPNCNIIEIKRIQNPYLWNAYVNKKKYIEKKNNSGAVREQYLFHGTDAGNLSSICEQNLDWRLHGSNVGQRYGRGSYFSHSAQFSDHYSSVRGNSKVLLIVKVLIGTITLGHPLLTRPPKDSATGNLFDTTVDNIISPRVFVKYDNQEYYPEYIVEYH</sequence>
<evidence type="ECO:0000256" key="3">
    <source>
        <dbReference type="ARBA" id="ARBA00024347"/>
    </source>
</evidence>
<dbReference type="GO" id="GO:1990404">
    <property type="term" value="F:NAD+-protein mono-ADP-ribosyltransferase activity"/>
    <property type="evidence" value="ECO:0007669"/>
    <property type="project" value="TreeGrafter"/>
</dbReference>
<comment type="subcellular location">
    <subcellularLocation>
        <location evidence="1">Nucleus</location>
    </subcellularLocation>
</comment>
<dbReference type="PROSITE" id="PS50918">
    <property type="entry name" value="WWE"/>
    <property type="match status" value="1"/>
</dbReference>
<comment type="similarity">
    <text evidence="3">Belongs to the ARTD/PARP family.</text>
</comment>
<feature type="domain" description="WWE" evidence="6">
    <location>
        <begin position="247"/>
        <end position="337"/>
    </location>
</feature>
<name>A0A6A7G5E3_9CRUS</name>
<feature type="domain" description="PARP catalytic" evidence="7">
    <location>
        <begin position="359"/>
        <end position="552"/>
    </location>
</feature>
<evidence type="ECO:0000256" key="1">
    <source>
        <dbReference type="ARBA" id="ARBA00004123"/>
    </source>
</evidence>
<evidence type="ECO:0000259" key="6">
    <source>
        <dbReference type="PROSITE" id="PS50918"/>
    </source>
</evidence>
<dbReference type="InterPro" id="IPR037197">
    <property type="entry name" value="WWE_dom_sf"/>
</dbReference>
<dbReference type="InterPro" id="IPR051712">
    <property type="entry name" value="ARTD-AVP"/>
</dbReference>
<dbReference type="InterPro" id="IPR012317">
    <property type="entry name" value="Poly(ADP-ribose)pol_cat_dom"/>
</dbReference>
<feature type="region of interest" description="Disordered" evidence="5">
    <location>
        <begin position="1"/>
        <end position="56"/>
    </location>
</feature>
<dbReference type="EC" id="2.4.2.-" evidence="4"/>
<organism evidence="8">
    <name type="scientific">Hirondellea gigas</name>
    <dbReference type="NCBI Taxonomy" id="1518452"/>
    <lineage>
        <taxon>Eukaryota</taxon>
        <taxon>Metazoa</taxon>
        <taxon>Ecdysozoa</taxon>
        <taxon>Arthropoda</taxon>
        <taxon>Crustacea</taxon>
        <taxon>Multicrustacea</taxon>
        <taxon>Malacostraca</taxon>
        <taxon>Eumalacostraca</taxon>
        <taxon>Peracarida</taxon>
        <taxon>Amphipoda</taxon>
        <taxon>Amphilochidea</taxon>
        <taxon>Lysianassida</taxon>
        <taxon>Lysianassidira</taxon>
        <taxon>Lysianassoidea</taxon>
        <taxon>Lysianassidae</taxon>
        <taxon>Hirondellea</taxon>
    </lineage>
</organism>
<dbReference type="GO" id="GO:0003950">
    <property type="term" value="F:NAD+ poly-ADP-ribosyltransferase activity"/>
    <property type="evidence" value="ECO:0007669"/>
    <property type="project" value="UniProtKB-UniRule"/>
</dbReference>
<keyword evidence="4" id="KW-0328">Glycosyltransferase</keyword>
<dbReference type="PANTHER" id="PTHR45740:SF2">
    <property type="entry name" value="POLY [ADP-RIBOSE] POLYMERASE"/>
    <property type="match status" value="1"/>
</dbReference>
<protein>
    <recommendedName>
        <fullName evidence="4">Poly [ADP-ribose] polymerase</fullName>
        <shortName evidence="4">PARP</shortName>
        <ecNumber evidence="4">2.4.2.-</ecNumber>
    </recommendedName>
</protein>
<dbReference type="Pfam" id="PF00644">
    <property type="entry name" value="PARP"/>
    <property type="match status" value="1"/>
</dbReference>
<dbReference type="SUPFAM" id="SSF56399">
    <property type="entry name" value="ADP-ribosylation"/>
    <property type="match status" value="1"/>
</dbReference>
<reference evidence="8" key="1">
    <citation type="submission" date="2017-11" db="EMBL/GenBank/DDBJ databases">
        <title>The sensing device of the deep-sea amphipod.</title>
        <authorList>
            <person name="Kobayashi H."/>
            <person name="Nagahama T."/>
            <person name="Arai W."/>
            <person name="Sasagawa Y."/>
            <person name="Umeda M."/>
            <person name="Hayashi T."/>
            <person name="Nikaido I."/>
            <person name="Watanabe H."/>
            <person name="Oguri K."/>
            <person name="Kitazato H."/>
            <person name="Fujioka K."/>
            <person name="Kido Y."/>
            <person name="Takami H."/>
        </authorList>
    </citation>
    <scope>NUCLEOTIDE SEQUENCE</scope>
    <source>
        <tissue evidence="8">Whole body</tissue>
    </source>
</reference>
<dbReference type="EMBL" id="IACT01007158">
    <property type="protein sequence ID" value="LAC26277.1"/>
    <property type="molecule type" value="mRNA"/>
</dbReference>
<accession>A0A6A7G5E3</accession>
<keyword evidence="4" id="KW-0520">NAD</keyword>
<dbReference type="Pfam" id="PF02825">
    <property type="entry name" value="WWE"/>
    <property type="match status" value="2"/>
</dbReference>
<keyword evidence="2" id="KW-0539">Nucleus</keyword>
<evidence type="ECO:0000313" key="8">
    <source>
        <dbReference type="EMBL" id="LAC26277.1"/>
    </source>
</evidence>
<evidence type="ECO:0000256" key="4">
    <source>
        <dbReference type="RuleBase" id="RU362114"/>
    </source>
</evidence>
<dbReference type="InterPro" id="IPR004170">
    <property type="entry name" value="WWE_dom"/>
</dbReference>